<feature type="region of interest" description="Disordered" evidence="1">
    <location>
        <begin position="495"/>
        <end position="516"/>
    </location>
</feature>
<dbReference type="SUPFAM" id="SSF52540">
    <property type="entry name" value="P-loop containing nucleoside triphosphate hydrolases"/>
    <property type="match status" value="1"/>
</dbReference>
<comment type="caution">
    <text evidence="3">The sequence shown here is derived from an EMBL/GenBank/DDBJ whole genome shotgun (WGS) entry which is preliminary data.</text>
</comment>
<dbReference type="AlphaFoldDB" id="A0A158EE00"/>
<accession>A0A158EE00</accession>
<feature type="domain" description="ORC1/DEAH AAA+ ATPase" evidence="2">
    <location>
        <begin position="148"/>
        <end position="295"/>
    </location>
</feature>
<evidence type="ECO:0000256" key="1">
    <source>
        <dbReference type="SAM" id="MobiDB-lite"/>
    </source>
</evidence>
<feature type="compositionally biased region" description="Basic and acidic residues" evidence="1">
    <location>
        <begin position="507"/>
        <end position="516"/>
    </location>
</feature>
<dbReference type="GO" id="GO:0016887">
    <property type="term" value="F:ATP hydrolysis activity"/>
    <property type="evidence" value="ECO:0007669"/>
    <property type="project" value="InterPro"/>
</dbReference>
<dbReference type="InterPro" id="IPR049945">
    <property type="entry name" value="AAA_22"/>
</dbReference>
<dbReference type="Pfam" id="PF13401">
    <property type="entry name" value="AAA_22"/>
    <property type="match status" value="1"/>
</dbReference>
<dbReference type="OrthoDB" id="5593847at2"/>
<dbReference type="Proteomes" id="UP000071859">
    <property type="component" value="Unassembled WGS sequence"/>
</dbReference>
<dbReference type="EMBL" id="FCOX02000072">
    <property type="protein sequence ID" value="SAL05003.1"/>
    <property type="molecule type" value="Genomic_DNA"/>
</dbReference>
<sequence length="516" mass="58150">MTSKKSVTKPMSGETSNQSEPVRQCIEAVEACYYSGDDLLPEYRNNPLISALGPVWDQKSVLKALDVPVAFSESERTKSEEYRMHAVGRLSRLVVALPAHLDVVSTLQIIVRQHYLGNELRDDYAQGIKDRYKLAQDGQLVPIYPHQRSHAYCAGVFGLSGGGKSTALESALRLFPKVVSHKEHGLNQVVWIKVDCPKSASLKDTLKLLILTFDDLLGTDYTREVGLRATLADYANKLHRICRRHHTGLIVIDEMQNALHAVAKNDPLFDFFVNLTNVVGIPVIVSGTPKASQLFRKTLRSARRISSQGVIVWNGMRNEDDWKRFCNQLQKYQWLADPVPLTDSMRKYFYFLTQGLPGIAIPLFQLAQYAAISSGEERLTRKIIRDVFDEKMTSLRPMINAVRSGNKARMAEYDDLLGDTLDDIVDSMEGEAKRHRYYEAAMEHDKNESSISAVSRLLLLGIPQELASSLIDRVQKEYPAASSQELSNEAARRFYQRKSPAVSLKTKSKESKEEID</sequence>
<keyword evidence="4" id="KW-1185">Reference proteome</keyword>
<reference evidence="3" key="1">
    <citation type="submission" date="2016-01" db="EMBL/GenBank/DDBJ databases">
        <authorList>
            <person name="Peeters C."/>
        </authorList>
    </citation>
    <scope>NUCLEOTIDE SEQUENCE</scope>
    <source>
        <strain evidence="3">LMG 29321</strain>
    </source>
</reference>
<evidence type="ECO:0000259" key="2">
    <source>
        <dbReference type="Pfam" id="PF13401"/>
    </source>
</evidence>
<evidence type="ECO:0000313" key="3">
    <source>
        <dbReference type="EMBL" id="SAL05003.1"/>
    </source>
</evidence>
<evidence type="ECO:0000313" key="4">
    <source>
        <dbReference type="Proteomes" id="UP000071859"/>
    </source>
</evidence>
<proteinExistence type="predicted"/>
<name>A0A158EE00_9BURK</name>
<dbReference type="RefSeq" id="WP_062611364.1">
    <property type="nucleotide sequence ID" value="NZ_FCOX02000072.1"/>
</dbReference>
<gene>
    <name evidence="3" type="primary">tnsC</name>
    <name evidence="3" type="ORF">AWB78_07240</name>
</gene>
<feature type="region of interest" description="Disordered" evidence="1">
    <location>
        <begin position="1"/>
        <end position="20"/>
    </location>
</feature>
<dbReference type="InterPro" id="IPR027417">
    <property type="entry name" value="P-loop_NTPase"/>
</dbReference>
<protein>
    <submittedName>
        <fullName evidence="3">Transposon Tn7 transposition protein TnsC</fullName>
    </submittedName>
</protein>
<dbReference type="Gene3D" id="3.40.50.300">
    <property type="entry name" value="P-loop containing nucleotide triphosphate hydrolases"/>
    <property type="match status" value="1"/>
</dbReference>
<organism evidence="3 4">
    <name type="scientific">Caballeronia calidae</name>
    <dbReference type="NCBI Taxonomy" id="1777139"/>
    <lineage>
        <taxon>Bacteria</taxon>
        <taxon>Pseudomonadati</taxon>
        <taxon>Pseudomonadota</taxon>
        <taxon>Betaproteobacteria</taxon>
        <taxon>Burkholderiales</taxon>
        <taxon>Burkholderiaceae</taxon>
        <taxon>Caballeronia</taxon>
    </lineage>
</organism>